<dbReference type="InterPro" id="IPR037171">
    <property type="entry name" value="NagB/RpiA_transferase-like"/>
</dbReference>
<evidence type="ECO:0000313" key="2">
    <source>
        <dbReference type="EMBL" id="BAT72516.1"/>
    </source>
</evidence>
<dbReference type="Pfam" id="PF02589">
    <property type="entry name" value="LUD_dom"/>
    <property type="match status" value="1"/>
</dbReference>
<evidence type="ECO:0000259" key="1">
    <source>
        <dbReference type="Pfam" id="PF02589"/>
    </source>
</evidence>
<dbReference type="InterPro" id="IPR003741">
    <property type="entry name" value="LUD_dom"/>
</dbReference>
<dbReference type="STRING" id="1298851.TST_1732"/>
<dbReference type="Proteomes" id="UP000063234">
    <property type="component" value="Chromosome"/>
</dbReference>
<dbReference type="AlphaFoldDB" id="A0A0S3QW14"/>
<dbReference type="Gene3D" id="3.40.50.10420">
    <property type="entry name" value="NagB/RpiA/CoA transferase-like"/>
    <property type="match status" value="1"/>
</dbReference>
<organism evidence="2 3">
    <name type="scientific">Thermosulfidibacter takaii (strain DSM 17441 / JCM 13301 / NBRC 103674 / ABI70S6)</name>
    <dbReference type="NCBI Taxonomy" id="1298851"/>
    <lineage>
        <taxon>Bacteria</taxon>
        <taxon>Pseudomonadati</taxon>
        <taxon>Thermosulfidibacterota</taxon>
        <taxon>Thermosulfidibacteria</taxon>
        <taxon>Thermosulfidibacterales</taxon>
        <taxon>Thermosulfidibacteraceae</taxon>
    </lineage>
</organism>
<gene>
    <name evidence="2" type="ORF">TST_1732</name>
</gene>
<keyword evidence="3" id="KW-1185">Reference proteome</keyword>
<sequence>MNKEELFVKNFTEAGGEIFYSLDEVLSELKECTFAIGRGLKRRLKKFALKEASPEEADASVTKASAACAETGSLIFAFNKEKEHKLTSLPKVHIVLLKKDQIFTSLHEALSTVEGAYISVVTGPSKTGDIELIHVFGVHGPERLICVLEER</sequence>
<feature type="domain" description="LUD" evidence="1">
    <location>
        <begin position="55"/>
        <end position="148"/>
    </location>
</feature>
<dbReference type="RefSeq" id="WP_068550681.1">
    <property type="nucleotide sequence ID" value="NZ_AP013035.1"/>
</dbReference>
<evidence type="ECO:0000313" key="3">
    <source>
        <dbReference type="Proteomes" id="UP000063234"/>
    </source>
</evidence>
<dbReference type="InterPro" id="IPR024185">
    <property type="entry name" value="FTHF_cligase-like_sf"/>
</dbReference>
<proteinExistence type="predicted"/>
<accession>A0A0S3QW14</accession>
<name>A0A0S3QW14_THET7</name>
<protein>
    <recommendedName>
        <fullName evidence="1">LUD domain-containing protein</fullName>
    </recommendedName>
</protein>
<dbReference type="OrthoDB" id="9794157at2"/>
<dbReference type="KEGG" id="ttk:TST_1732"/>
<reference evidence="3" key="1">
    <citation type="journal article" date="2018" name="Science">
        <title>A primordial and reversible TCA cycle in a facultatively chemolithoautotrophic thermophile.</title>
        <authorList>
            <person name="Nunoura T."/>
            <person name="Chikaraishi Y."/>
            <person name="Izaki R."/>
            <person name="Suwa T."/>
            <person name="Sato T."/>
            <person name="Harada T."/>
            <person name="Mori K."/>
            <person name="Kato Y."/>
            <person name="Miyazaki M."/>
            <person name="Shimamura S."/>
            <person name="Yanagawa K."/>
            <person name="Shuto A."/>
            <person name="Ohkouchi N."/>
            <person name="Fujita N."/>
            <person name="Takaki Y."/>
            <person name="Atomi H."/>
            <person name="Takai K."/>
        </authorList>
    </citation>
    <scope>NUCLEOTIDE SEQUENCE [LARGE SCALE GENOMIC DNA]</scope>
    <source>
        <strain evidence="3">DSM 17441 / JCM 13301 / NBRC 103674 / ABI70S6</strain>
    </source>
</reference>
<dbReference type="EMBL" id="AP013035">
    <property type="protein sequence ID" value="BAT72516.1"/>
    <property type="molecule type" value="Genomic_DNA"/>
</dbReference>
<dbReference type="PANTHER" id="PTHR43682:SF1">
    <property type="entry name" value="LACTATE UTILIZATION PROTEIN C"/>
    <property type="match status" value="1"/>
</dbReference>
<dbReference type="PANTHER" id="PTHR43682">
    <property type="entry name" value="LACTATE UTILIZATION PROTEIN C"/>
    <property type="match status" value="1"/>
</dbReference>
<dbReference type="SUPFAM" id="SSF100950">
    <property type="entry name" value="NagB/RpiA/CoA transferase-like"/>
    <property type="match status" value="1"/>
</dbReference>